<dbReference type="EMBL" id="JADGJH010000706">
    <property type="protein sequence ID" value="KAJ3123932.1"/>
    <property type="molecule type" value="Genomic_DNA"/>
</dbReference>
<dbReference type="Gene3D" id="3.40.50.1820">
    <property type="entry name" value="alpha/beta hydrolase"/>
    <property type="match status" value="1"/>
</dbReference>
<name>A0AAD5T1A0_9FUNG</name>
<evidence type="ECO:0000313" key="3">
    <source>
        <dbReference type="EMBL" id="KAJ3123932.1"/>
    </source>
</evidence>
<comment type="caution">
    <text evidence="3">The sequence shown here is derived from an EMBL/GenBank/DDBJ whole genome shotgun (WGS) entry which is preliminary data.</text>
</comment>
<dbReference type="SUPFAM" id="SSF53474">
    <property type="entry name" value="alpha/beta-Hydrolases"/>
    <property type="match status" value="1"/>
</dbReference>
<dbReference type="InterPro" id="IPR050593">
    <property type="entry name" value="LovG"/>
</dbReference>
<evidence type="ECO:0000256" key="1">
    <source>
        <dbReference type="ARBA" id="ARBA00022801"/>
    </source>
</evidence>
<evidence type="ECO:0000313" key="4">
    <source>
        <dbReference type="Proteomes" id="UP001211907"/>
    </source>
</evidence>
<dbReference type="PANTHER" id="PTHR48070">
    <property type="entry name" value="ESTERASE OVCA2"/>
    <property type="match status" value="1"/>
</dbReference>
<dbReference type="InterPro" id="IPR029058">
    <property type="entry name" value="AB_hydrolase_fold"/>
</dbReference>
<dbReference type="AlphaFoldDB" id="A0AAD5T1A0"/>
<dbReference type="Proteomes" id="UP001211907">
    <property type="component" value="Unassembled WGS sequence"/>
</dbReference>
<evidence type="ECO:0000259" key="2">
    <source>
        <dbReference type="Pfam" id="PF03959"/>
    </source>
</evidence>
<dbReference type="InterPro" id="IPR005645">
    <property type="entry name" value="FSH-like_dom"/>
</dbReference>
<organism evidence="3 4">
    <name type="scientific">Physocladia obscura</name>
    <dbReference type="NCBI Taxonomy" id="109957"/>
    <lineage>
        <taxon>Eukaryota</taxon>
        <taxon>Fungi</taxon>
        <taxon>Fungi incertae sedis</taxon>
        <taxon>Chytridiomycota</taxon>
        <taxon>Chytridiomycota incertae sedis</taxon>
        <taxon>Chytridiomycetes</taxon>
        <taxon>Chytridiales</taxon>
        <taxon>Chytriomycetaceae</taxon>
        <taxon>Physocladia</taxon>
    </lineage>
</organism>
<protein>
    <recommendedName>
        <fullName evidence="2">Serine hydrolase domain-containing protein</fullName>
    </recommendedName>
</protein>
<feature type="domain" description="Serine hydrolase" evidence="2">
    <location>
        <begin position="4"/>
        <end position="186"/>
    </location>
</feature>
<keyword evidence="4" id="KW-1185">Reference proteome</keyword>
<accession>A0AAD5T1A0</accession>
<dbReference type="PANTHER" id="PTHR48070:SF6">
    <property type="entry name" value="ESTERASE OVCA2"/>
    <property type="match status" value="1"/>
</dbReference>
<proteinExistence type="predicted"/>
<reference evidence="3" key="1">
    <citation type="submission" date="2020-05" db="EMBL/GenBank/DDBJ databases">
        <title>Phylogenomic resolution of chytrid fungi.</title>
        <authorList>
            <person name="Stajich J.E."/>
            <person name="Amses K."/>
            <person name="Simmons R."/>
            <person name="Seto K."/>
            <person name="Myers J."/>
            <person name="Bonds A."/>
            <person name="Quandt C.A."/>
            <person name="Barry K."/>
            <person name="Liu P."/>
            <person name="Grigoriev I."/>
            <person name="Longcore J.E."/>
            <person name="James T.Y."/>
        </authorList>
    </citation>
    <scope>NUCLEOTIDE SEQUENCE</scope>
    <source>
        <strain evidence="3">JEL0513</strain>
    </source>
</reference>
<sequence>MQFQTEGLRRELSRALGGDSKVELVFVDGVFAARGDPDSDVLEFFGREAGPFYEWTDGTPAGARDGDTAFMEPACRAVLRVLADEGPFDALCGFSQGAAVAALVVASLSRSSFTDARPLPVVLVCGAGLSNPSPTIPPPPPINVPSIHIVGIHDHVYPRSIYLRSLFVPHENYLFEFNGAHHFPSSYSDPIYNNISQAIIRICNHNLQSEQ</sequence>
<dbReference type="GO" id="GO:0005737">
    <property type="term" value="C:cytoplasm"/>
    <property type="evidence" value="ECO:0007669"/>
    <property type="project" value="TreeGrafter"/>
</dbReference>
<dbReference type="GO" id="GO:0016787">
    <property type="term" value="F:hydrolase activity"/>
    <property type="evidence" value="ECO:0007669"/>
    <property type="project" value="UniProtKB-KW"/>
</dbReference>
<gene>
    <name evidence="3" type="ORF">HK100_011437</name>
</gene>
<keyword evidence="1" id="KW-0378">Hydrolase</keyword>
<dbReference type="GO" id="GO:0005634">
    <property type="term" value="C:nucleus"/>
    <property type="evidence" value="ECO:0007669"/>
    <property type="project" value="TreeGrafter"/>
</dbReference>
<dbReference type="Pfam" id="PF03959">
    <property type="entry name" value="FSH1"/>
    <property type="match status" value="1"/>
</dbReference>